<name>A0ABU9CBX8_9BURK</name>
<dbReference type="Pfam" id="PF08245">
    <property type="entry name" value="Mur_ligase_M"/>
    <property type="match status" value="1"/>
</dbReference>
<keyword evidence="6 10" id="KW-0133">Cell shape</keyword>
<keyword evidence="8 10" id="KW-0131">Cell cycle</keyword>
<dbReference type="RefSeq" id="WP_341409041.1">
    <property type="nucleotide sequence ID" value="NZ_JBBUTH010000001.1"/>
</dbReference>
<comment type="function">
    <text evidence="10 11">Involved in cell wall formation. Catalyzes the final step in the synthesis of UDP-N-acetylmuramoyl-pentapeptide, the precursor of murein.</text>
</comment>
<dbReference type="EC" id="6.3.2.10" evidence="10 11"/>
<evidence type="ECO:0000256" key="10">
    <source>
        <dbReference type="HAMAP-Rule" id="MF_02019"/>
    </source>
</evidence>
<dbReference type="EMBL" id="JBBUTH010000001">
    <property type="protein sequence ID" value="MEK8049373.1"/>
    <property type="molecule type" value="Genomic_DNA"/>
</dbReference>
<dbReference type="Pfam" id="PF02875">
    <property type="entry name" value="Mur_ligase_C"/>
    <property type="match status" value="1"/>
</dbReference>
<dbReference type="HAMAP" id="MF_02019">
    <property type="entry name" value="MurF"/>
    <property type="match status" value="1"/>
</dbReference>
<feature type="domain" description="Mur ligase N-terminal catalytic" evidence="12">
    <location>
        <begin position="33"/>
        <end position="105"/>
    </location>
</feature>
<evidence type="ECO:0000256" key="9">
    <source>
        <dbReference type="ARBA" id="ARBA00023316"/>
    </source>
</evidence>
<evidence type="ECO:0000256" key="4">
    <source>
        <dbReference type="ARBA" id="ARBA00022741"/>
    </source>
</evidence>
<dbReference type="Pfam" id="PF01225">
    <property type="entry name" value="Mur_ligase"/>
    <property type="match status" value="1"/>
</dbReference>
<dbReference type="InterPro" id="IPR051046">
    <property type="entry name" value="MurCDEF_CellWall_CoF430Synth"/>
</dbReference>
<feature type="binding site" evidence="10">
    <location>
        <begin position="118"/>
        <end position="124"/>
    </location>
    <ligand>
        <name>ATP</name>
        <dbReference type="ChEBI" id="CHEBI:30616"/>
    </ligand>
</feature>
<keyword evidence="5 10" id="KW-0067">ATP-binding</keyword>
<keyword evidence="2 10" id="KW-0436">Ligase</keyword>
<keyword evidence="7 10" id="KW-0573">Peptidoglycan synthesis</keyword>
<dbReference type="GO" id="GO:0047480">
    <property type="term" value="F:UDP-N-acetylmuramoyl-tripeptide-D-alanyl-D-alanine ligase activity"/>
    <property type="evidence" value="ECO:0007669"/>
    <property type="project" value="UniProtKB-EC"/>
</dbReference>
<organism evidence="15 16">
    <name type="scientific">Pseudaquabacterium inlustre</name>
    <dbReference type="NCBI Taxonomy" id="2984192"/>
    <lineage>
        <taxon>Bacteria</taxon>
        <taxon>Pseudomonadati</taxon>
        <taxon>Pseudomonadota</taxon>
        <taxon>Betaproteobacteria</taxon>
        <taxon>Burkholderiales</taxon>
        <taxon>Sphaerotilaceae</taxon>
        <taxon>Pseudaquabacterium</taxon>
    </lineage>
</organism>
<dbReference type="PANTHER" id="PTHR43024">
    <property type="entry name" value="UDP-N-ACETYLMURAMOYL-TRIPEPTIDE--D-ALANYL-D-ALANINE LIGASE"/>
    <property type="match status" value="1"/>
</dbReference>
<evidence type="ECO:0000256" key="7">
    <source>
        <dbReference type="ARBA" id="ARBA00022984"/>
    </source>
</evidence>
<keyword evidence="9 10" id="KW-0961">Cell wall biogenesis/degradation</keyword>
<evidence type="ECO:0000259" key="13">
    <source>
        <dbReference type="Pfam" id="PF02875"/>
    </source>
</evidence>
<dbReference type="InterPro" id="IPR036615">
    <property type="entry name" value="Mur_ligase_C_dom_sf"/>
</dbReference>
<evidence type="ECO:0000256" key="11">
    <source>
        <dbReference type="RuleBase" id="RU004136"/>
    </source>
</evidence>
<dbReference type="InterPro" id="IPR036565">
    <property type="entry name" value="Mur-like_cat_sf"/>
</dbReference>
<evidence type="ECO:0000259" key="12">
    <source>
        <dbReference type="Pfam" id="PF01225"/>
    </source>
</evidence>
<dbReference type="InterPro" id="IPR004101">
    <property type="entry name" value="Mur_ligase_C"/>
</dbReference>
<evidence type="ECO:0000313" key="16">
    <source>
        <dbReference type="Proteomes" id="UP001365405"/>
    </source>
</evidence>
<accession>A0ABU9CBX8</accession>
<keyword evidence="1 10" id="KW-0963">Cytoplasm</keyword>
<sequence length="499" mass="51248">MSTDIMMTLTQAHALLPGSRLVAADPAALAAAHIHRVHTDTRTLQPGDLFVALRGERFDAHDFLPQARAAGAVAVIAERGIDRCGLPGLEVPDALAALQQLAAAWRARHTLPLIAVTGSNGKTTVTQMVASILRAWVGEDHALATAGNYNNHIGVPLTALRLRPHHRAAVLELGMNHPGEIAQLAAIAQPTVAIVNNAQREHQEFMASVEAVAHENGSVISALPAGGVAVFPADDAHAGVWQQLAGTRPTLTFALDAVADVHDDAVWVADDSDAQDALAGHWALRLHTPAGPAECHLHAAGRHNVRNALAAAAATLAAGAPLAAVLAGLEAFRPVSGRSQASRLLQGGRSVTLVDDSYNANPDSVRAAIDLLATLPAPRWLVLGDMGEVGDEGPAFHAEVGAHARAAGIDALWTAGPLCAHAAQAYGQGSAGGTAGGAGARHFDNAAAVVAALDDAPACGAVLVKGSRFMRMEQVVRALRDRAAAAAQANPAQEGGACC</sequence>
<proteinExistence type="inferred from homology"/>
<evidence type="ECO:0000259" key="14">
    <source>
        <dbReference type="Pfam" id="PF08245"/>
    </source>
</evidence>
<dbReference type="SUPFAM" id="SSF63418">
    <property type="entry name" value="MurE/MurF N-terminal domain"/>
    <property type="match status" value="1"/>
</dbReference>
<dbReference type="InterPro" id="IPR013221">
    <property type="entry name" value="Mur_ligase_cen"/>
</dbReference>
<dbReference type="Gene3D" id="3.40.1390.10">
    <property type="entry name" value="MurE/MurF, N-terminal domain"/>
    <property type="match status" value="1"/>
</dbReference>
<dbReference type="NCBIfam" id="TIGR01143">
    <property type="entry name" value="murF"/>
    <property type="match status" value="1"/>
</dbReference>
<comment type="caution">
    <text evidence="15">The sequence shown here is derived from an EMBL/GenBank/DDBJ whole genome shotgun (WGS) entry which is preliminary data.</text>
</comment>
<keyword evidence="4 10" id="KW-0547">Nucleotide-binding</keyword>
<dbReference type="SUPFAM" id="SSF53623">
    <property type="entry name" value="MurD-like peptide ligases, catalytic domain"/>
    <property type="match status" value="1"/>
</dbReference>
<evidence type="ECO:0000256" key="1">
    <source>
        <dbReference type="ARBA" id="ARBA00022490"/>
    </source>
</evidence>
<dbReference type="SUPFAM" id="SSF53244">
    <property type="entry name" value="MurD-like peptide ligases, peptide-binding domain"/>
    <property type="match status" value="1"/>
</dbReference>
<comment type="similarity">
    <text evidence="10">Belongs to the MurCDEF family. MurF subfamily.</text>
</comment>
<evidence type="ECO:0000313" key="15">
    <source>
        <dbReference type="EMBL" id="MEK8049373.1"/>
    </source>
</evidence>
<dbReference type="InterPro" id="IPR005863">
    <property type="entry name" value="UDP-N-AcMur_synth"/>
</dbReference>
<dbReference type="InterPro" id="IPR000713">
    <property type="entry name" value="Mur_ligase_N"/>
</dbReference>
<protein>
    <recommendedName>
        <fullName evidence="10 11">UDP-N-acetylmuramoyl-tripeptide--D-alanyl-D-alanine ligase</fullName>
        <ecNumber evidence="10 11">6.3.2.10</ecNumber>
    </recommendedName>
    <alternativeName>
        <fullName evidence="10">D-alanyl-D-alanine-adding enzyme</fullName>
    </alternativeName>
</protein>
<evidence type="ECO:0000256" key="2">
    <source>
        <dbReference type="ARBA" id="ARBA00022598"/>
    </source>
</evidence>
<feature type="domain" description="Mur ligase central" evidence="14">
    <location>
        <begin position="116"/>
        <end position="314"/>
    </location>
</feature>
<dbReference type="Gene3D" id="3.40.1190.10">
    <property type="entry name" value="Mur-like, catalytic domain"/>
    <property type="match status" value="1"/>
</dbReference>
<evidence type="ECO:0000256" key="8">
    <source>
        <dbReference type="ARBA" id="ARBA00023306"/>
    </source>
</evidence>
<evidence type="ECO:0000256" key="5">
    <source>
        <dbReference type="ARBA" id="ARBA00022840"/>
    </source>
</evidence>
<reference evidence="15 16" key="1">
    <citation type="submission" date="2024-04" db="EMBL/GenBank/DDBJ databases">
        <title>Novel species of the genus Ideonella isolated from streams.</title>
        <authorList>
            <person name="Lu H."/>
        </authorList>
    </citation>
    <scope>NUCLEOTIDE SEQUENCE [LARGE SCALE GENOMIC DNA]</scope>
    <source>
        <strain evidence="15 16">DXS22W</strain>
    </source>
</reference>
<comment type="pathway">
    <text evidence="10 11">Cell wall biogenesis; peptidoglycan biosynthesis.</text>
</comment>
<evidence type="ECO:0000256" key="3">
    <source>
        <dbReference type="ARBA" id="ARBA00022618"/>
    </source>
</evidence>
<dbReference type="InterPro" id="IPR035911">
    <property type="entry name" value="MurE/MurF_N"/>
</dbReference>
<comment type="subcellular location">
    <subcellularLocation>
        <location evidence="10 11">Cytoplasm</location>
    </subcellularLocation>
</comment>
<dbReference type="Gene3D" id="3.90.190.20">
    <property type="entry name" value="Mur ligase, C-terminal domain"/>
    <property type="match status" value="1"/>
</dbReference>
<gene>
    <name evidence="10 15" type="primary">murF</name>
    <name evidence="15" type="ORF">AACH10_03885</name>
</gene>
<evidence type="ECO:0000256" key="6">
    <source>
        <dbReference type="ARBA" id="ARBA00022960"/>
    </source>
</evidence>
<feature type="domain" description="Mur ligase C-terminal" evidence="13">
    <location>
        <begin position="347"/>
        <end position="468"/>
    </location>
</feature>
<keyword evidence="3 10" id="KW-0132">Cell division</keyword>
<dbReference type="Proteomes" id="UP001365405">
    <property type="component" value="Unassembled WGS sequence"/>
</dbReference>
<comment type="catalytic activity">
    <reaction evidence="10 11">
        <text>D-alanyl-D-alanine + UDP-N-acetyl-alpha-D-muramoyl-L-alanyl-gamma-D-glutamyl-meso-2,6-diaminopimelate + ATP = UDP-N-acetyl-alpha-D-muramoyl-L-alanyl-gamma-D-glutamyl-meso-2,6-diaminopimeloyl-D-alanyl-D-alanine + ADP + phosphate + H(+)</text>
        <dbReference type="Rhea" id="RHEA:28374"/>
        <dbReference type="ChEBI" id="CHEBI:15378"/>
        <dbReference type="ChEBI" id="CHEBI:30616"/>
        <dbReference type="ChEBI" id="CHEBI:43474"/>
        <dbReference type="ChEBI" id="CHEBI:57822"/>
        <dbReference type="ChEBI" id="CHEBI:61386"/>
        <dbReference type="ChEBI" id="CHEBI:83905"/>
        <dbReference type="ChEBI" id="CHEBI:456216"/>
        <dbReference type="EC" id="6.3.2.10"/>
    </reaction>
</comment>
<dbReference type="PANTHER" id="PTHR43024:SF1">
    <property type="entry name" value="UDP-N-ACETYLMURAMOYL-TRIPEPTIDE--D-ALANYL-D-ALANINE LIGASE"/>
    <property type="match status" value="1"/>
</dbReference>
<keyword evidence="16" id="KW-1185">Reference proteome</keyword>